<dbReference type="RefSeq" id="WP_380911987.1">
    <property type="nucleotide sequence ID" value="NZ_JBHTLS010000128.1"/>
</dbReference>
<dbReference type="InterPro" id="IPR024163">
    <property type="entry name" value="Aerotolerance_reg_N"/>
</dbReference>
<feature type="transmembrane region" description="Helical" evidence="1">
    <location>
        <begin position="57"/>
        <end position="75"/>
    </location>
</feature>
<proteinExistence type="predicted"/>
<evidence type="ECO:0000313" key="4">
    <source>
        <dbReference type="Proteomes" id="UP001597203"/>
    </source>
</evidence>
<reference evidence="4" key="1">
    <citation type="journal article" date="2019" name="Int. J. Syst. Evol. Microbiol.">
        <title>The Global Catalogue of Microorganisms (GCM) 10K type strain sequencing project: providing services to taxonomists for standard genome sequencing and annotation.</title>
        <authorList>
            <consortium name="The Broad Institute Genomics Platform"/>
            <consortium name="The Broad Institute Genome Sequencing Center for Infectious Disease"/>
            <person name="Wu L."/>
            <person name="Ma J."/>
        </authorList>
    </citation>
    <scope>NUCLEOTIDE SEQUENCE [LARGE SCALE GENOMIC DNA]</scope>
    <source>
        <strain evidence="4">CCUG 54329</strain>
    </source>
</reference>
<dbReference type="Pfam" id="PF07584">
    <property type="entry name" value="BatA"/>
    <property type="match status" value="1"/>
</dbReference>
<protein>
    <submittedName>
        <fullName evidence="3">BatA domain-containing protein</fullName>
    </submittedName>
</protein>
<keyword evidence="4" id="KW-1185">Reference proteome</keyword>
<name>A0ABW3P2B4_9SPHN</name>
<dbReference type="Proteomes" id="UP001597203">
    <property type="component" value="Unassembled WGS sequence"/>
</dbReference>
<organism evidence="3 4">
    <name type="scientific">Sphingobium olei</name>
    <dbReference type="NCBI Taxonomy" id="420955"/>
    <lineage>
        <taxon>Bacteria</taxon>
        <taxon>Pseudomonadati</taxon>
        <taxon>Pseudomonadota</taxon>
        <taxon>Alphaproteobacteria</taxon>
        <taxon>Sphingomonadales</taxon>
        <taxon>Sphingomonadaceae</taxon>
        <taxon>Sphingobium</taxon>
    </lineage>
</organism>
<evidence type="ECO:0000259" key="2">
    <source>
        <dbReference type="Pfam" id="PF07584"/>
    </source>
</evidence>
<accession>A0ABW3P2B4</accession>
<sequence>MSFGLLFPAALAALAALILPLIIHIARKSEQRPTDFAALRWLRQKPKPRSRLRFDEWLLLLLRLLLFTLAALWLAQPVLLGSGNSKRYVAVIAGAQVDATSLEGQRAHWLAPGFPGFDETQPAGPLPVASLIRELDASLPAGTPLTIIAPSILEGADAARVRLSRPVTWRITPGRMPVPTTALPALPRLTIRYDAAHRPALRYLSAAASAWQPTGKAADIDVASAGTALPKRDRALFWLVGGTVPADVMQWARSGGTLVVPNDAFLPGDRQKVVTWRDPLGEGLAEASRIGKGRLLRFFRPLEPAHMPILLEPDFPDRLRDMLAQTPTPRTVRAADYVPLAGARPYDQPARPLRSWVAILIALVLCIERWLATSRRRSVAP</sequence>
<comment type="caution">
    <text evidence="3">The sequence shown here is derived from an EMBL/GenBank/DDBJ whole genome shotgun (WGS) entry which is preliminary data.</text>
</comment>
<evidence type="ECO:0000256" key="1">
    <source>
        <dbReference type="SAM" id="Phobius"/>
    </source>
</evidence>
<feature type="transmembrane region" description="Helical" evidence="1">
    <location>
        <begin position="6"/>
        <end position="26"/>
    </location>
</feature>
<dbReference type="EMBL" id="JBHTLS010000128">
    <property type="protein sequence ID" value="MFD1105860.1"/>
    <property type="molecule type" value="Genomic_DNA"/>
</dbReference>
<keyword evidence="1" id="KW-0472">Membrane</keyword>
<feature type="domain" description="Aerotolerance regulator N-terminal" evidence="2">
    <location>
        <begin position="3"/>
        <end position="77"/>
    </location>
</feature>
<dbReference type="NCBIfam" id="TIGR02226">
    <property type="entry name" value="two_anch"/>
    <property type="match status" value="1"/>
</dbReference>
<gene>
    <name evidence="3" type="ORF">ACFQ24_13425</name>
</gene>
<evidence type="ECO:0000313" key="3">
    <source>
        <dbReference type="EMBL" id="MFD1105860.1"/>
    </source>
</evidence>
<keyword evidence="1" id="KW-1133">Transmembrane helix</keyword>
<keyword evidence="1" id="KW-0812">Transmembrane</keyword>
<dbReference type="InterPro" id="IPR011933">
    <property type="entry name" value="Double_TM_dom"/>
</dbReference>